<evidence type="ECO:0000313" key="2">
    <source>
        <dbReference type="EMBL" id="TKV57792.1"/>
    </source>
</evidence>
<proteinExistence type="predicted"/>
<dbReference type="EMBL" id="SZZH01000004">
    <property type="protein sequence ID" value="TKV57792.1"/>
    <property type="molecule type" value="Genomic_DNA"/>
</dbReference>
<name>A0A4U6QCV6_9ACTN</name>
<gene>
    <name evidence="2" type="ORF">FDO65_16790</name>
</gene>
<feature type="domain" description="DUF7336" evidence="1">
    <location>
        <begin position="33"/>
        <end position="83"/>
    </location>
</feature>
<dbReference type="OrthoDB" id="1453790at2"/>
<organism evidence="2 3">
    <name type="scientific">Nakamurella flava</name>
    <dbReference type="NCBI Taxonomy" id="2576308"/>
    <lineage>
        <taxon>Bacteria</taxon>
        <taxon>Bacillati</taxon>
        <taxon>Actinomycetota</taxon>
        <taxon>Actinomycetes</taxon>
        <taxon>Nakamurellales</taxon>
        <taxon>Nakamurellaceae</taxon>
        <taxon>Nakamurella</taxon>
    </lineage>
</organism>
<sequence>MQVHLVWHVRHHATGGQVVHARDGELSWEETDGDDVKLLGVFSTRDRADERIALARTQPGFRDEPDCFLVDAYTVDLPAWDEGFGQWIPQRASQP</sequence>
<evidence type="ECO:0000313" key="3">
    <source>
        <dbReference type="Proteomes" id="UP000306985"/>
    </source>
</evidence>
<dbReference type="InterPro" id="IPR055760">
    <property type="entry name" value="DUF7336"/>
</dbReference>
<dbReference type="Pfam" id="PF24024">
    <property type="entry name" value="DUF7336"/>
    <property type="match status" value="1"/>
</dbReference>
<keyword evidence="3" id="KW-1185">Reference proteome</keyword>
<dbReference type="AlphaFoldDB" id="A0A4U6QCV6"/>
<dbReference type="RefSeq" id="WP_137450876.1">
    <property type="nucleotide sequence ID" value="NZ_SZZH01000004.1"/>
</dbReference>
<comment type="caution">
    <text evidence="2">The sequence shown here is derived from an EMBL/GenBank/DDBJ whole genome shotgun (WGS) entry which is preliminary data.</text>
</comment>
<evidence type="ECO:0000259" key="1">
    <source>
        <dbReference type="Pfam" id="PF24024"/>
    </source>
</evidence>
<accession>A0A4U6QCV6</accession>
<protein>
    <recommendedName>
        <fullName evidence="1">DUF7336 domain-containing protein</fullName>
    </recommendedName>
</protein>
<reference evidence="2 3" key="1">
    <citation type="submission" date="2019-05" db="EMBL/GenBank/DDBJ databases">
        <title>Nakamurella sp. N5BH11, whole genome shotgun sequence.</title>
        <authorList>
            <person name="Tuo L."/>
        </authorList>
    </citation>
    <scope>NUCLEOTIDE SEQUENCE [LARGE SCALE GENOMIC DNA]</scope>
    <source>
        <strain evidence="2 3">N5BH11</strain>
    </source>
</reference>
<dbReference type="Proteomes" id="UP000306985">
    <property type="component" value="Unassembled WGS sequence"/>
</dbReference>